<organism evidence="1 2">
    <name type="scientific">Marinomonas polaris DSM 16579</name>
    <dbReference type="NCBI Taxonomy" id="1122206"/>
    <lineage>
        <taxon>Bacteria</taxon>
        <taxon>Pseudomonadati</taxon>
        <taxon>Pseudomonadota</taxon>
        <taxon>Gammaproteobacteria</taxon>
        <taxon>Oceanospirillales</taxon>
        <taxon>Oceanospirillaceae</taxon>
        <taxon>Marinomonas</taxon>
    </lineage>
</organism>
<evidence type="ECO:0008006" key="3">
    <source>
        <dbReference type="Google" id="ProtNLM"/>
    </source>
</evidence>
<evidence type="ECO:0000313" key="1">
    <source>
        <dbReference type="EMBL" id="SHF77535.1"/>
    </source>
</evidence>
<dbReference type="AlphaFoldDB" id="A0A1M5EE97"/>
<dbReference type="OrthoDB" id="9807923at2"/>
<name>A0A1M5EE97_9GAMM</name>
<dbReference type="Proteomes" id="UP000184517">
    <property type="component" value="Unassembled WGS sequence"/>
</dbReference>
<gene>
    <name evidence="1" type="ORF">SAMN02745753_02616</name>
</gene>
<dbReference type="SUPFAM" id="SSF55136">
    <property type="entry name" value="Probable bacterial effector-binding domain"/>
    <property type="match status" value="1"/>
</dbReference>
<dbReference type="RefSeq" id="WP_072840135.1">
    <property type="nucleotide sequence ID" value="NZ_FQVF01000011.1"/>
</dbReference>
<dbReference type="Gene3D" id="3.20.80.10">
    <property type="entry name" value="Regulatory factor, effector binding domain"/>
    <property type="match status" value="1"/>
</dbReference>
<sequence>MLVTLFLIMLFSAVLLAYLFLFRGRFFSRQNAVIDAPIDAITEDLSDLTNWQVWLPWLIYEPKSYVDFEYLNSGIHSVFPSCLVWQGKLIKDGHITLKPARSGAHYFHTLLEAPAFYPNDVHFNIDLTKQKERTLITIQITGKLPFLTRWKQKNYSIRSDKDAELALLKLLAYLNKYSKASSHEYNAPTFEWLNKTKLDNVDAVTRPFVVSNQPMSQKMDQGFHDLITELGPENPPAGPSFALYKKADIAHHYFSGRLGIPVQNLVPCELCPERIVLRGNYLHLRYIGCYQNLSLAWHVLYSFMRLHNLKPHRRHYGVEVFEAGPMQKNSSKDFITSVYLPIK</sequence>
<proteinExistence type="predicted"/>
<reference evidence="2" key="1">
    <citation type="submission" date="2016-11" db="EMBL/GenBank/DDBJ databases">
        <authorList>
            <person name="Varghese N."/>
            <person name="Submissions S."/>
        </authorList>
    </citation>
    <scope>NUCLEOTIDE SEQUENCE [LARGE SCALE GENOMIC DNA]</scope>
    <source>
        <strain evidence="2">DSM 16579</strain>
    </source>
</reference>
<keyword evidence="2" id="KW-1185">Reference proteome</keyword>
<protein>
    <recommendedName>
        <fullName evidence="3">Effector-binding domain-containing protein</fullName>
    </recommendedName>
</protein>
<evidence type="ECO:0000313" key="2">
    <source>
        <dbReference type="Proteomes" id="UP000184517"/>
    </source>
</evidence>
<dbReference type="EMBL" id="FQVF01000011">
    <property type="protein sequence ID" value="SHF77535.1"/>
    <property type="molecule type" value="Genomic_DNA"/>
</dbReference>
<accession>A0A1M5EE97</accession>
<dbReference type="InterPro" id="IPR011256">
    <property type="entry name" value="Reg_factor_effector_dom_sf"/>
</dbReference>
<dbReference type="STRING" id="1122206.SAMN02745753_02616"/>